<dbReference type="GO" id="GO:0016746">
    <property type="term" value="F:acyltransferase activity"/>
    <property type="evidence" value="ECO:0007669"/>
    <property type="project" value="UniProtKB-KW"/>
</dbReference>
<evidence type="ECO:0000256" key="5">
    <source>
        <dbReference type="ARBA" id="ARBA00023315"/>
    </source>
</evidence>
<dbReference type="InterPro" id="IPR010125">
    <property type="entry name" value="PHA_synth_III_C"/>
</dbReference>
<accession>A0A1Y0C6D3</accession>
<keyword evidence="4" id="KW-0583">PHB biosynthesis</keyword>
<evidence type="ECO:0000256" key="6">
    <source>
        <dbReference type="ARBA" id="ARBA00033356"/>
    </source>
</evidence>
<name>A0A1Y0C6D3_9MYCO</name>
<proteinExistence type="predicted"/>
<reference evidence="8 9" key="1">
    <citation type="submission" date="2017-04" db="EMBL/GenBank/DDBJ databases">
        <title>Whole Genome Sequence of 1,4-Dioxane Degrading Bacterium Mycobacterium dioxanotrophicus PH-06.</title>
        <authorList>
            <person name="He Y."/>
        </authorList>
    </citation>
    <scope>NUCLEOTIDE SEQUENCE [LARGE SCALE GENOMIC DNA]</scope>
    <source>
        <strain evidence="8 9">PH-06</strain>
    </source>
</reference>
<organism evidence="8 9">
    <name type="scientific">Mycobacterium dioxanotrophicus</name>
    <dbReference type="NCBI Taxonomy" id="482462"/>
    <lineage>
        <taxon>Bacteria</taxon>
        <taxon>Bacillati</taxon>
        <taxon>Actinomycetota</taxon>
        <taxon>Actinomycetes</taxon>
        <taxon>Mycobacteriales</taxon>
        <taxon>Mycobacteriaceae</taxon>
        <taxon>Mycobacterium</taxon>
    </lineage>
</organism>
<dbReference type="InterPro" id="IPR000073">
    <property type="entry name" value="AB_hydrolase_1"/>
</dbReference>
<dbReference type="SUPFAM" id="SSF53474">
    <property type="entry name" value="alpha/beta-Hydrolases"/>
    <property type="match status" value="1"/>
</dbReference>
<evidence type="ECO:0000256" key="4">
    <source>
        <dbReference type="ARBA" id="ARBA00022752"/>
    </source>
</evidence>
<dbReference type="UniPathway" id="UPA00917"/>
<evidence type="ECO:0000313" key="9">
    <source>
        <dbReference type="Proteomes" id="UP000195331"/>
    </source>
</evidence>
<keyword evidence="5" id="KW-0012">Acyltransferase</keyword>
<dbReference type="PANTHER" id="PTHR36837">
    <property type="entry name" value="POLY(3-HYDROXYALKANOATE) POLYMERASE SUBUNIT PHAC"/>
    <property type="match status" value="1"/>
</dbReference>
<evidence type="ECO:0000256" key="2">
    <source>
        <dbReference type="ARBA" id="ARBA00019065"/>
    </source>
</evidence>
<comment type="pathway">
    <text evidence="1">Biopolymer metabolism; poly-(R)-3-hydroxybutanoate biosynthesis.</text>
</comment>
<gene>
    <name evidence="8" type="ORF">BTO20_21555</name>
</gene>
<dbReference type="EMBL" id="CP020809">
    <property type="protein sequence ID" value="ART70780.1"/>
    <property type="molecule type" value="Genomic_DNA"/>
</dbReference>
<sequence length="385" mass="42461">MPESIPNPAELLREAAAFNTKVTAGLERLNSITDDQVEIATTPKDAVLQTDKVTLFRYRPLAESRISTPVLIVYSLIGRYTMTDLQEDRSLVRNLLNLGVDLWVVDWGNPTRADRWLSIDDYVSGYIDDCVTAILDATGADKVNLLGICEGGVFTLAYAALEPARVNNLVLAITPLDFHADEHAADVEKGFINVWTRSLTKEDVDQMIEVWGVLPGEFMGAVFSMLTPVRSATKYNLDLLDVADDEKKLLNFLRMEKWLGDRPNHAGEAAKQWLKELYQDNKLINNTWKLGDRDVDLSKVTMPVLNIFALNDHIIPPATSQVLDGKLGTDDYSELGLPGGHIGLFVSAKSQGIVGNGIVDWLSERDTANSADRAEVGSGTNNTTE</sequence>
<keyword evidence="9" id="KW-1185">Reference proteome</keyword>
<dbReference type="Proteomes" id="UP000195331">
    <property type="component" value="Chromosome"/>
</dbReference>
<dbReference type="InterPro" id="IPR051321">
    <property type="entry name" value="PHA/PHB_synthase"/>
</dbReference>
<dbReference type="KEGG" id="mdx:BTO20_21555"/>
<dbReference type="Gene3D" id="3.40.50.1820">
    <property type="entry name" value="alpha/beta hydrolase"/>
    <property type="match status" value="1"/>
</dbReference>
<dbReference type="GO" id="GO:0042619">
    <property type="term" value="P:poly-hydroxybutyrate biosynthetic process"/>
    <property type="evidence" value="ECO:0007669"/>
    <property type="project" value="UniProtKB-KW"/>
</dbReference>
<dbReference type="OrthoDB" id="7208816at2"/>
<evidence type="ECO:0000256" key="1">
    <source>
        <dbReference type="ARBA" id="ARBA00004683"/>
    </source>
</evidence>
<keyword evidence="3" id="KW-0808">Transferase</keyword>
<dbReference type="AlphaFoldDB" id="A0A1Y0C6D3"/>
<evidence type="ECO:0000313" key="8">
    <source>
        <dbReference type="EMBL" id="ART70780.1"/>
    </source>
</evidence>
<feature type="domain" description="AB hydrolase-1" evidence="7">
    <location>
        <begin position="69"/>
        <end position="345"/>
    </location>
</feature>
<dbReference type="Pfam" id="PF00561">
    <property type="entry name" value="Abhydrolase_1"/>
    <property type="match status" value="1"/>
</dbReference>
<evidence type="ECO:0000259" key="7">
    <source>
        <dbReference type="Pfam" id="PF00561"/>
    </source>
</evidence>
<evidence type="ECO:0000256" key="3">
    <source>
        <dbReference type="ARBA" id="ARBA00022679"/>
    </source>
</evidence>
<dbReference type="NCBIfam" id="TIGR01836">
    <property type="entry name" value="PHA_synth_III_C"/>
    <property type="match status" value="1"/>
</dbReference>
<dbReference type="RefSeq" id="WP_087078208.1">
    <property type="nucleotide sequence ID" value="NZ_CP020809.1"/>
</dbReference>
<dbReference type="InterPro" id="IPR029058">
    <property type="entry name" value="AB_hydrolase_fold"/>
</dbReference>
<dbReference type="PANTHER" id="PTHR36837:SF2">
    <property type="entry name" value="POLY(3-HYDROXYALKANOATE) POLYMERASE SUBUNIT PHAC"/>
    <property type="match status" value="1"/>
</dbReference>
<protein>
    <recommendedName>
        <fullName evidence="2">Poly(3-hydroxyalkanoate) polymerase subunit PhaC</fullName>
    </recommendedName>
    <alternativeName>
        <fullName evidence="6">PHB synthase subunit PhaC</fullName>
    </alternativeName>
</protein>